<dbReference type="EMBL" id="BPQJ01000005">
    <property type="protein sequence ID" value="GJD61233.1"/>
    <property type="molecule type" value="Genomic_DNA"/>
</dbReference>
<comment type="caution">
    <text evidence="2">The sequence shown here is derived from an EMBL/GenBank/DDBJ whole genome shotgun (WGS) entry which is preliminary data.</text>
</comment>
<accession>A0AA37H879</accession>
<feature type="region of interest" description="Disordered" evidence="1">
    <location>
        <begin position="62"/>
        <end position="96"/>
    </location>
</feature>
<evidence type="ECO:0008006" key="4">
    <source>
        <dbReference type="Google" id="ProtNLM"/>
    </source>
</evidence>
<gene>
    <name evidence="2" type="ORF">MPEAHAMD_1373</name>
</gene>
<evidence type="ECO:0000256" key="1">
    <source>
        <dbReference type="SAM" id="MobiDB-lite"/>
    </source>
</evidence>
<sequence length="96" mass="9935">MMSRAMHDRPGGPVPAILPPVQRTGDAGRMAACLAASLAPGLHAAFDGCLAEALPTDLADLLGRLDRPGSSQKPGSSRDRDAAARGSRNPDSFKRS</sequence>
<reference evidence="2" key="1">
    <citation type="journal article" date="2016" name="Front. Microbiol.">
        <title>Genome Sequence of the Piezophilic, Mesophilic Sulfate-Reducing Bacterium Desulfovibrio indicus J2T.</title>
        <authorList>
            <person name="Cao J."/>
            <person name="Maignien L."/>
            <person name="Shao Z."/>
            <person name="Alain K."/>
            <person name="Jebbar M."/>
        </authorList>
    </citation>
    <scope>NUCLEOTIDE SEQUENCE</scope>
    <source>
        <strain evidence="2">JCM 32048</strain>
    </source>
</reference>
<proteinExistence type="predicted"/>
<keyword evidence="3" id="KW-1185">Reference proteome</keyword>
<name>A0AA37H879_9HYPH</name>
<organism evidence="2 3">
    <name type="scientific">Methylobacterium frigidaeris</name>
    <dbReference type="NCBI Taxonomy" id="2038277"/>
    <lineage>
        <taxon>Bacteria</taxon>
        <taxon>Pseudomonadati</taxon>
        <taxon>Pseudomonadota</taxon>
        <taxon>Alphaproteobacteria</taxon>
        <taxon>Hyphomicrobiales</taxon>
        <taxon>Methylobacteriaceae</taxon>
        <taxon>Methylobacterium</taxon>
    </lineage>
</organism>
<feature type="compositionally biased region" description="Basic and acidic residues" evidence="1">
    <location>
        <begin position="1"/>
        <end position="10"/>
    </location>
</feature>
<evidence type="ECO:0000313" key="2">
    <source>
        <dbReference type="EMBL" id="GJD61233.1"/>
    </source>
</evidence>
<feature type="region of interest" description="Disordered" evidence="1">
    <location>
        <begin position="1"/>
        <end position="22"/>
    </location>
</feature>
<evidence type="ECO:0000313" key="3">
    <source>
        <dbReference type="Proteomes" id="UP001055286"/>
    </source>
</evidence>
<dbReference type="AlphaFoldDB" id="A0AA37H879"/>
<dbReference type="Proteomes" id="UP001055286">
    <property type="component" value="Unassembled WGS sequence"/>
</dbReference>
<reference evidence="2" key="2">
    <citation type="submission" date="2021-08" db="EMBL/GenBank/DDBJ databases">
        <authorList>
            <person name="Tani A."/>
            <person name="Ola A."/>
            <person name="Ogura Y."/>
            <person name="Katsura K."/>
            <person name="Hayashi T."/>
        </authorList>
    </citation>
    <scope>NUCLEOTIDE SEQUENCE</scope>
    <source>
        <strain evidence="2">JCM 32048</strain>
    </source>
</reference>
<protein>
    <recommendedName>
        <fullName evidence="4">Anti-sigma factor NepR domain-containing protein</fullName>
    </recommendedName>
</protein>